<dbReference type="Pfam" id="PF03466">
    <property type="entry name" value="LysR_substrate"/>
    <property type="match status" value="1"/>
</dbReference>
<dbReference type="RefSeq" id="WP_205158325.1">
    <property type="nucleotide sequence ID" value="NZ_JAFEUM010000003.1"/>
</dbReference>
<dbReference type="InterPro" id="IPR036390">
    <property type="entry name" value="WH_DNA-bd_sf"/>
</dbReference>
<evidence type="ECO:0000256" key="4">
    <source>
        <dbReference type="ARBA" id="ARBA00023163"/>
    </source>
</evidence>
<protein>
    <submittedName>
        <fullName evidence="6">LysR family transcriptional regulator</fullName>
    </submittedName>
</protein>
<dbReference type="InterPro" id="IPR050389">
    <property type="entry name" value="LysR-type_TF"/>
</dbReference>
<dbReference type="EMBL" id="JAFEUM010000003">
    <property type="protein sequence ID" value="MBM7036769.1"/>
    <property type="molecule type" value="Genomic_DNA"/>
</dbReference>
<organism evidence="6 7">
    <name type="scientific">Vibrio ulleungensis</name>
    <dbReference type="NCBI Taxonomy" id="2807619"/>
    <lineage>
        <taxon>Bacteria</taxon>
        <taxon>Pseudomonadati</taxon>
        <taxon>Pseudomonadota</taxon>
        <taxon>Gammaproteobacteria</taxon>
        <taxon>Vibrionales</taxon>
        <taxon>Vibrionaceae</taxon>
        <taxon>Vibrio</taxon>
    </lineage>
</organism>
<feature type="domain" description="HTH lysR-type" evidence="5">
    <location>
        <begin position="11"/>
        <end position="68"/>
    </location>
</feature>
<dbReference type="Gene3D" id="3.40.190.10">
    <property type="entry name" value="Periplasmic binding protein-like II"/>
    <property type="match status" value="2"/>
</dbReference>
<dbReference type="SUPFAM" id="SSF53850">
    <property type="entry name" value="Periplasmic binding protein-like II"/>
    <property type="match status" value="1"/>
</dbReference>
<reference evidence="6 7" key="1">
    <citation type="submission" date="2021-02" db="EMBL/GenBank/DDBJ databases">
        <authorList>
            <person name="Park J.-S."/>
        </authorList>
    </citation>
    <scope>NUCLEOTIDE SEQUENCE [LARGE SCALE GENOMIC DNA]</scope>
    <source>
        <strain evidence="6 7">188UL20-2</strain>
    </source>
</reference>
<gene>
    <name evidence="6" type="ORF">JQC93_10190</name>
</gene>
<sequence>MKSLEQQLSRIDLNLLVALSVLIQERNVSRAAAKLYLSQPAMSRTLKRLRETFDDPLFYRESSGLQPTEKTLRLQEPLLAILGDIQKLLSQTQFSPELCDHTFKLSLPPLMSTFITVPIAKSLMNVAPNASLVETIATMDARTLLKNREVDYSIHISQPEEKEEFLSQLIGHTHPVIYANPSHPLVQQSSPTLEQCLEYPYVDLNLDIRSAQEQINPIDKYLMSHGLERKISFRSGQINNLLEVMTDSHTLLVASHLLQHVNNLNDKLVTVFSLNRVQDSAIPIYLIEHKRTADSAAHQWFKQLMLQVLEQSALKG</sequence>
<keyword evidence="4" id="KW-0804">Transcription</keyword>
<dbReference type="SUPFAM" id="SSF46785">
    <property type="entry name" value="Winged helix' DNA-binding domain"/>
    <property type="match status" value="1"/>
</dbReference>
<evidence type="ECO:0000256" key="2">
    <source>
        <dbReference type="ARBA" id="ARBA00023015"/>
    </source>
</evidence>
<dbReference type="PANTHER" id="PTHR30118">
    <property type="entry name" value="HTH-TYPE TRANSCRIPTIONAL REGULATOR LEUO-RELATED"/>
    <property type="match status" value="1"/>
</dbReference>
<name>A0ABS2HIC7_9VIBR</name>
<keyword evidence="3" id="KW-0238">DNA-binding</keyword>
<dbReference type="InterPro" id="IPR000847">
    <property type="entry name" value="LysR_HTH_N"/>
</dbReference>
<comment type="caution">
    <text evidence="6">The sequence shown here is derived from an EMBL/GenBank/DDBJ whole genome shotgun (WGS) entry which is preliminary data.</text>
</comment>
<dbReference type="InterPro" id="IPR005119">
    <property type="entry name" value="LysR_subst-bd"/>
</dbReference>
<accession>A0ABS2HIC7</accession>
<dbReference type="Pfam" id="PF00126">
    <property type="entry name" value="HTH_1"/>
    <property type="match status" value="1"/>
</dbReference>
<proteinExistence type="inferred from homology"/>
<dbReference type="PANTHER" id="PTHR30118:SF7">
    <property type="entry name" value="TRANSCRIPTIONAL REGULATOR LYSR FAMILY"/>
    <property type="match status" value="1"/>
</dbReference>
<evidence type="ECO:0000256" key="1">
    <source>
        <dbReference type="ARBA" id="ARBA00009437"/>
    </source>
</evidence>
<keyword evidence="2" id="KW-0805">Transcription regulation</keyword>
<evidence type="ECO:0000259" key="5">
    <source>
        <dbReference type="PROSITE" id="PS50931"/>
    </source>
</evidence>
<dbReference type="Gene3D" id="1.10.10.10">
    <property type="entry name" value="Winged helix-like DNA-binding domain superfamily/Winged helix DNA-binding domain"/>
    <property type="match status" value="1"/>
</dbReference>
<evidence type="ECO:0000313" key="7">
    <source>
        <dbReference type="Proteomes" id="UP000809621"/>
    </source>
</evidence>
<dbReference type="InterPro" id="IPR036388">
    <property type="entry name" value="WH-like_DNA-bd_sf"/>
</dbReference>
<dbReference type="PROSITE" id="PS50931">
    <property type="entry name" value="HTH_LYSR"/>
    <property type="match status" value="1"/>
</dbReference>
<comment type="similarity">
    <text evidence="1">Belongs to the LysR transcriptional regulatory family.</text>
</comment>
<keyword evidence="7" id="KW-1185">Reference proteome</keyword>
<dbReference type="PRINTS" id="PR00039">
    <property type="entry name" value="HTHLYSR"/>
</dbReference>
<evidence type="ECO:0000256" key="3">
    <source>
        <dbReference type="ARBA" id="ARBA00023125"/>
    </source>
</evidence>
<dbReference type="Proteomes" id="UP000809621">
    <property type="component" value="Unassembled WGS sequence"/>
</dbReference>
<evidence type="ECO:0000313" key="6">
    <source>
        <dbReference type="EMBL" id="MBM7036769.1"/>
    </source>
</evidence>